<evidence type="ECO:0000313" key="2">
    <source>
        <dbReference type="Proteomes" id="UP001335648"/>
    </source>
</evidence>
<sequence>MTWPECFSGFRRAGVTRSGRASPAIRRYQEGAAANPRTLRAPVATFVPFTKVEGFTEEVCPTTPALEPSLTAFFGVRQANSVAGRRPMLATLKDQYVALQADRAHQCAFQASAAANNIALLTNSVVTLVERSTTVAPEEVEDIAKAASTALTLCAAVAVSQARITAWMTQIQRHLWLQQAAVTEPARKVLLDAPISSDGQFGPQFLAMVESMKAASSQR</sequence>
<protein>
    <submittedName>
        <fullName evidence="1">Uncharacterized protein</fullName>
    </submittedName>
</protein>
<evidence type="ECO:0000313" key="1">
    <source>
        <dbReference type="EMBL" id="KAK5883044.1"/>
    </source>
</evidence>
<reference evidence="1 2" key="1">
    <citation type="journal article" date="2023" name="Mol. Biol. Evol.">
        <title>Genomics of Secondarily Temperate Adaptation in the Only Non-Antarctic Icefish.</title>
        <authorList>
            <person name="Rivera-Colon A.G."/>
            <person name="Rayamajhi N."/>
            <person name="Minhas B.F."/>
            <person name="Madrigal G."/>
            <person name="Bilyk K.T."/>
            <person name="Yoon V."/>
            <person name="Hune M."/>
            <person name="Gregory S."/>
            <person name="Cheng C.H.C."/>
            <person name="Catchen J.M."/>
        </authorList>
    </citation>
    <scope>NUCLEOTIDE SEQUENCE [LARGE SCALE GENOMIC DNA]</scope>
    <source>
        <strain evidence="1">JC2023a</strain>
    </source>
</reference>
<name>A0AAN8GN29_9TELE</name>
<organism evidence="1 2">
    <name type="scientific">Champsocephalus esox</name>
    <name type="common">pike icefish</name>
    <dbReference type="NCBI Taxonomy" id="159716"/>
    <lineage>
        <taxon>Eukaryota</taxon>
        <taxon>Metazoa</taxon>
        <taxon>Chordata</taxon>
        <taxon>Craniata</taxon>
        <taxon>Vertebrata</taxon>
        <taxon>Euteleostomi</taxon>
        <taxon>Actinopterygii</taxon>
        <taxon>Neopterygii</taxon>
        <taxon>Teleostei</taxon>
        <taxon>Neoteleostei</taxon>
        <taxon>Acanthomorphata</taxon>
        <taxon>Eupercaria</taxon>
        <taxon>Perciformes</taxon>
        <taxon>Notothenioidei</taxon>
        <taxon>Channichthyidae</taxon>
        <taxon>Champsocephalus</taxon>
    </lineage>
</organism>
<accession>A0AAN8GN29</accession>
<dbReference type="EMBL" id="JAULUE010002061">
    <property type="protein sequence ID" value="KAK5883044.1"/>
    <property type="molecule type" value="Genomic_DNA"/>
</dbReference>
<dbReference type="Proteomes" id="UP001335648">
    <property type="component" value="Unassembled WGS sequence"/>
</dbReference>
<keyword evidence="2" id="KW-1185">Reference proteome</keyword>
<gene>
    <name evidence="1" type="ORF">CesoFtcFv8_019414</name>
</gene>
<dbReference type="AlphaFoldDB" id="A0AAN8GN29"/>
<proteinExistence type="predicted"/>
<comment type="caution">
    <text evidence="1">The sequence shown here is derived from an EMBL/GenBank/DDBJ whole genome shotgun (WGS) entry which is preliminary data.</text>
</comment>